<gene>
    <name evidence="2" type="ORF">BGW38_007085</name>
</gene>
<dbReference type="OrthoDB" id="20872at2759"/>
<feature type="compositionally biased region" description="Basic and acidic residues" evidence="1">
    <location>
        <begin position="134"/>
        <end position="145"/>
    </location>
</feature>
<proteinExistence type="predicted"/>
<organism evidence="2 3">
    <name type="scientific">Lunasporangiospora selenospora</name>
    <dbReference type="NCBI Taxonomy" id="979761"/>
    <lineage>
        <taxon>Eukaryota</taxon>
        <taxon>Fungi</taxon>
        <taxon>Fungi incertae sedis</taxon>
        <taxon>Mucoromycota</taxon>
        <taxon>Mortierellomycotina</taxon>
        <taxon>Mortierellomycetes</taxon>
        <taxon>Mortierellales</taxon>
        <taxon>Mortierellaceae</taxon>
        <taxon>Lunasporangiospora</taxon>
    </lineage>
</organism>
<dbReference type="AlphaFoldDB" id="A0A9P6FL37"/>
<feature type="non-terminal residue" evidence="2">
    <location>
        <position position="197"/>
    </location>
</feature>
<accession>A0A9P6FL37</accession>
<dbReference type="Proteomes" id="UP000780801">
    <property type="component" value="Unassembled WGS sequence"/>
</dbReference>
<keyword evidence="3" id="KW-1185">Reference proteome</keyword>
<sequence length="197" mass="21181">HPKNQHVLFRAIRMGMRPIVQVLLETSLAMNDIQVLEDALQVTDEMQQLINLSMIPAASQWNDSASVGEPGTARSSMDTTVSSAGSSGSAAAALAAAHRRRTSSIKIEALLKVWRFGEQRQQLLDSVEARLARSDRGRATRKEGRGGAPSPPHQGQVDGHHELLVGEEEASTGLNSPVSAASITAIEREMPLRSSTL</sequence>
<evidence type="ECO:0000256" key="1">
    <source>
        <dbReference type="SAM" id="MobiDB-lite"/>
    </source>
</evidence>
<dbReference type="EMBL" id="JAABOA010004615">
    <property type="protein sequence ID" value="KAF9577605.1"/>
    <property type="molecule type" value="Genomic_DNA"/>
</dbReference>
<feature type="region of interest" description="Disordered" evidence="1">
    <location>
        <begin position="134"/>
        <end position="158"/>
    </location>
</feature>
<comment type="caution">
    <text evidence="2">The sequence shown here is derived from an EMBL/GenBank/DDBJ whole genome shotgun (WGS) entry which is preliminary data.</text>
</comment>
<feature type="region of interest" description="Disordered" evidence="1">
    <location>
        <begin position="63"/>
        <end position="85"/>
    </location>
</feature>
<name>A0A9P6FL37_9FUNG</name>
<evidence type="ECO:0000313" key="2">
    <source>
        <dbReference type="EMBL" id="KAF9577605.1"/>
    </source>
</evidence>
<protein>
    <submittedName>
        <fullName evidence="2">Uncharacterized protein</fullName>
    </submittedName>
</protein>
<reference evidence="2" key="1">
    <citation type="journal article" date="2020" name="Fungal Divers.">
        <title>Resolving the Mortierellaceae phylogeny through synthesis of multi-gene phylogenetics and phylogenomics.</title>
        <authorList>
            <person name="Vandepol N."/>
            <person name="Liber J."/>
            <person name="Desiro A."/>
            <person name="Na H."/>
            <person name="Kennedy M."/>
            <person name="Barry K."/>
            <person name="Grigoriev I.V."/>
            <person name="Miller A.N."/>
            <person name="O'Donnell K."/>
            <person name="Stajich J.E."/>
            <person name="Bonito G."/>
        </authorList>
    </citation>
    <scope>NUCLEOTIDE SEQUENCE</scope>
    <source>
        <strain evidence="2">KOD1015</strain>
    </source>
</reference>
<evidence type="ECO:0000313" key="3">
    <source>
        <dbReference type="Proteomes" id="UP000780801"/>
    </source>
</evidence>